<dbReference type="PANTHER" id="PTHR30050">
    <property type="entry name" value="CHROMOSOMAL REPLICATION INITIATOR PROTEIN DNAA"/>
    <property type="match status" value="1"/>
</dbReference>
<dbReference type="NCBIfam" id="NF005378">
    <property type="entry name" value="PRK06921.1"/>
    <property type="match status" value="1"/>
</dbReference>
<dbReference type="SUPFAM" id="SSF52540">
    <property type="entry name" value="P-loop containing nucleoside triphosphate hydrolases"/>
    <property type="match status" value="1"/>
</dbReference>
<dbReference type="PANTHER" id="PTHR30050:SF10">
    <property type="entry name" value="PHAGE-LIKE ELEMENT PBSX PROTEIN XKDC"/>
    <property type="match status" value="1"/>
</dbReference>
<feature type="domain" description="AAA+ ATPase" evidence="1">
    <location>
        <begin position="43"/>
        <end position="160"/>
    </location>
</feature>
<dbReference type="RefSeq" id="WP_301237942.1">
    <property type="nucleotide sequence ID" value="NZ_JANRHH010000020.1"/>
</dbReference>
<keyword evidence="2" id="KW-0547">Nucleotide-binding</keyword>
<dbReference type="InterPro" id="IPR003593">
    <property type="entry name" value="AAA+_ATPase"/>
</dbReference>
<reference evidence="2" key="1">
    <citation type="submission" date="2022-08" db="EMBL/GenBank/DDBJ databases">
        <title>Polycladomyces zharkentsis sp. nov., a novel thermophilic CMC and starch-degrading bacterium isolated from a geothermal spring in Kazakhstan.</title>
        <authorList>
            <person name="Mashzhan A."/>
            <person name="Kistaubaeva A."/>
            <person name="Javier-Lopez R."/>
            <person name="Birkeland N.-K."/>
        </authorList>
    </citation>
    <scope>NUCLEOTIDE SEQUENCE</scope>
    <source>
        <strain evidence="2">KSR 13</strain>
    </source>
</reference>
<dbReference type="CDD" id="cd00009">
    <property type="entry name" value="AAA"/>
    <property type="match status" value="1"/>
</dbReference>
<name>A0ABT8ILA0_9BACL</name>
<evidence type="ECO:0000259" key="1">
    <source>
        <dbReference type="SMART" id="SM00382"/>
    </source>
</evidence>
<keyword evidence="2" id="KW-0067">ATP-binding</keyword>
<protein>
    <submittedName>
        <fullName evidence="2">ATP-binding protein</fullName>
    </submittedName>
</protein>
<evidence type="ECO:0000313" key="2">
    <source>
        <dbReference type="EMBL" id="MDN4593192.1"/>
    </source>
</evidence>
<gene>
    <name evidence="2" type="ORF">NWF35_04630</name>
</gene>
<dbReference type="EMBL" id="JANRHH010000020">
    <property type="protein sequence ID" value="MDN4593192.1"/>
    <property type="molecule type" value="Genomic_DNA"/>
</dbReference>
<sequence>MTEEFQRLDFDNFTLEGRPSLIHQAYAYAKAYVEDFEEIKETRKNSIAFLGIPGCGKTHLLMAISNNLMRKGVGVLYFPWVEGFNELKDNLGDLDERVRQMQRVPVLFIDDLFKGRKKPTDFQLEQLFAIINYRYFNHLPILVSSERDFDQICDINEGIGSRIYEMCKHYTVVLRGEPNLNYRFEDEDWSG</sequence>
<dbReference type="GO" id="GO:0005524">
    <property type="term" value="F:ATP binding"/>
    <property type="evidence" value="ECO:0007669"/>
    <property type="project" value="UniProtKB-KW"/>
</dbReference>
<organism evidence="2 3">
    <name type="scientific">Polycladomyces subterraneus</name>
    <dbReference type="NCBI Taxonomy" id="1016997"/>
    <lineage>
        <taxon>Bacteria</taxon>
        <taxon>Bacillati</taxon>
        <taxon>Bacillota</taxon>
        <taxon>Bacilli</taxon>
        <taxon>Bacillales</taxon>
        <taxon>Thermoactinomycetaceae</taxon>
        <taxon>Polycladomyces</taxon>
    </lineage>
</organism>
<accession>A0ABT8ILA0</accession>
<keyword evidence="3" id="KW-1185">Reference proteome</keyword>
<dbReference type="Gene3D" id="3.40.50.300">
    <property type="entry name" value="P-loop containing nucleotide triphosphate hydrolases"/>
    <property type="match status" value="1"/>
</dbReference>
<dbReference type="Pfam" id="PF01695">
    <property type="entry name" value="IstB_IS21"/>
    <property type="match status" value="1"/>
</dbReference>
<comment type="caution">
    <text evidence="2">The sequence shown here is derived from an EMBL/GenBank/DDBJ whole genome shotgun (WGS) entry which is preliminary data.</text>
</comment>
<proteinExistence type="predicted"/>
<dbReference type="SMART" id="SM00382">
    <property type="entry name" value="AAA"/>
    <property type="match status" value="1"/>
</dbReference>
<dbReference type="InterPro" id="IPR002611">
    <property type="entry name" value="IstB_ATP-bd"/>
</dbReference>
<dbReference type="InterPro" id="IPR027417">
    <property type="entry name" value="P-loop_NTPase"/>
</dbReference>
<evidence type="ECO:0000313" key="3">
    <source>
        <dbReference type="Proteomes" id="UP001174196"/>
    </source>
</evidence>
<dbReference type="Proteomes" id="UP001174196">
    <property type="component" value="Unassembled WGS sequence"/>
</dbReference>